<feature type="transmembrane region" description="Helical" evidence="1">
    <location>
        <begin position="25"/>
        <end position="44"/>
    </location>
</feature>
<feature type="transmembrane region" description="Helical" evidence="1">
    <location>
        <begin position="255"/>
        <end position="275"/>
    </location>
</feature>
<accession>A0A6V6YQU3</accession>
<feature type="transmembrane region" description="Helical" evidence="1">
    <location>
        <begin position="130"/>
        <end position="150"/>
    </location>
</feature>
<proteinExistence type="predicted"/>
<dbReference type="Pfam" id="PF07670">
    <property type="entry name" value="Gate"/>
    <property type="match status" value="2"/>
</dbReference>
<comment type="caution">
    <text evidence="3">The sequence shown here is derived from an EMBL/GenBank/DDBJ whole genome shotgun (WGS) entry which is preliminary data.</text>
</comment>
<feature type="transmembrane region" description="Helical" evidence="1">
    <location>
        <begin position="474"/>
        <end position="497"/>
    </location>
</feature>
<dbReference type="EMBL" id="CAIJDO010000078">
    <property type="protein sequence ID" value="CAD0001877.1"/>
    <property type="molecule type" value="Genomic_DNA"/>
</dbReference>
<organism evidence="3 4">
    <name type="scientific">Flavobacterium chungangense</name>
    <dbReference type="NCBI Taxonomy" id="554283"/>
    <lineage>
        <taxon>Bacteria</taxon>
        <taxon>Pseudomonadati</taxon>
        <taxon>Bacteroidota</taxon>
        <taxon>Flavobacteriia</taxon>
        <taxon>Flavobacteriales</taxon>
        <taxon>Flavobacteriaceae</taxon>
        <taxon>Flavobacterium</taxon>
    </lineage>
</organism>
<keyword evidence="4" id="KW-1185">Reference proteome</keyword>
<evidence type="ECO:0000256" key="1">
    <source>
        <dbReference type="SAM" id="Phobius"/>
    </source>
</evidence>
<feature type="domain" description="Nucleoside transporter/FeoB GTPase Gate" evidence="2">
    <location>
        <begin position="367"/>
        <end position="469"/>
    </location>
</feature>
<protein>
    <submittedName>
        <fullName evidence="3">Spore maturation protein</fullName>
    </submittedName>
</protein>
<keyword evidence="1" id="KW-0812">Transmembrane</keyword>
<feature type="domain" description="Nucleoside transporter/FeoB GTPase Gate" evidence="2">
    <location>
        <begin position="133"/>
        <end position="242"/>
    </location>
</feature>
<dbReference type="Proteomes" id="UP000556700">
    <property type="component" value="Unassembled WGS sequence"/>
</dbReference>
<dbReference type="GO" id="GO:0005886">
    <property type="term" value="C:plasma membrane"/>
    <property type="evidence" value="ECO:0007669"/>
    <property type="project" value="TreeGrafter"/>
</dbReference>
<dbReference type="AlphaFoldDB" id="A0A6V6YQU3"/>
<reference evidence="3 4" key="1">
    <citation type="submission" date="2020-06" db="EMBL/GenBank/DDBJ databases">
        <authorList>
            <person name="Criscuolo A."/>
        </authorList>
    </citation>
    <scope>NUCLEOTIDE SEQUENCE [LARGE SCALE GENOMIC DNA]</scope>
    <source>
        <strain evidence="4">CIP 110025</strain>
    </source>
</reference>
<dbReference type="PANTHER" id="PTHR35793:SF2">
    <property type="entry name" value="INNER MEMBRANE PROTEIN YJIG"/>
    <property type="match status" value="1"/>
</dbReference>
<feature type="transmembrane region" description="Helical" evidence="1">
    <location>
        <begin position="223"/>
        <end position="243"/>
    </location>
</feature>
<feature type="transmembrane region" description="Helical" evidence="1">
    <location>
        <begin position="287"/>
        <end position="305"/>
    </location>
</feature>
<name>A0A6V6YQU3_9FLAO</name>
<evidence type="ECO:0000313" key="4">
    <source>
        <dbReference type="Proteomes" id="UP000556700"/>
    </source>
</evidence>
<dbReference type="PANTHER" id="PTHR35793">
    <property type="entry name" value="INNER MEMBRANE PROTEIN YJIG"/>
    <property type="match status" value="1"/>
</dbReference>
<keyword evidence="1" id="KW-1133">Transmembrane helix</keyword>
<gene>
    <name evidence="3" type="ORF">FLACHUCJ7_00728</name>
</gene>
<dbReference type="InterPro" id="IPR052549">
    <property type="entry name" value="SpmB"/>
</dbReference>
<keyword evidence="1" id="KW-0472">Membrane</keyword>
<sequence length="498" mass="54309">MTFAIVIAIDLLHLQKITIMVLSRFWLTIFISSIVFIVVSLFTANTYTIDSVLNGKKDDPILVCEKYVEQLPAFIKDSIKTAPEQTMMVNRDTLNADTTYVYKNKTVKIYSGLQKSDGLLPTCKSTLLDLILPLMAYLAFFCGLMELLIISGASGKLAKVLSPVFVKVFPSIPKNHPSISYMTLNFAANFLGLDSAATPFGLKAMESLQEINPEKDKASDAQIMFMCLHASGLTLIATSIIGYRAAANASNPADVMLPCIITSFIGTIAAFLIVGVKQKINFKSASLLIGLMTLIAAIVGLLMYVNHLDLIGKNYFTSNLSGLILVTIIAFTLIFSFIHEKKFKEAETTVFDTFVVGANNGVKTGVTIFPYVLGMLVAISLFRNSGLFEIISDAIGFIFSNMGVSKEITNALPVAMLRPFSSAGSRGFLIDSMNTFGADSLTARLSSIFQCSAESTFYVIAVYFGSVNIKNTRYALGTMLLVDLICVITAIFVATWFF</sequence>
<feature type="transmembrane region" description="Helical" evidence="1">
    <location>
        <begin position="320"/>
        <end position="338"/>
    </location>
</feature>
<dbReference type="InterPro" id="IPR011642">
    <property type="entry name" value="Gate_dom"/>
</dbReference>
<evidence type="ECO:0000259" key="2">
    <source>
        <dbReference type="Pfam" id="PF07670"/>
    </source>
</evidence>
<evidence type="ECO:0000313" key="3">
    <source>
        <dbReference type="EMBL" id="CAD0001877.1"/>
    </source>
</evidence>